<keyword evidence="1 2" id="KW-0808">Transferase</keyword>
<dbReference type="GO" id="GO:0016094">
    <property type="term" value="P:polyprenol biosynthetic process"/>
    <property type="evidence" value="ECO:0007669"/>
    <property type="project" value="TreeGrafter"/>
</dbReference>
<dbReference type="GO" id="GO:0000287">
    <property type="term" value="F:magnesium ion binding"/>
    <property type="evidence" value="ECO:0007669"/>
    <property type="project" value="UniProtKB-UniRule"/>
</dbReference>
<feature type="binding site" evidence="2">
    <location>
        <begin position="83"/>
        <end position="85"/>
    </location>
    <ligand>
        <name>substrate</name>
    </ligand>
</feature>
<reference evidence="3 4" key="1">
    <citation type="submission" date="2018-06" db="EMBL/GenBank/DDBJ databases">
        <authorList>
            <consortium name="Pathogen Informatics"/>
            <person name="Doyle S."/>
        </authorList>
    </citation>
    <scope>NUCLEOTIDE SEQUENCE [LARGE SCALE GENOMIC DNA]</scope>
    <source>
        <strain evidence="3 4">NCTC4824</strain>
    </source>
</reference>
<evidence type="ECO:0000256" key="1">
    <source>
        <dbReference type="ARBA" id="ARBA00022679"/>
    </source>
</evidence>
<feature type="binding site" evidence="2">
    <location>
        <position position="225"/>
    </location>
    <ligand>
        <name>Mg(2+)</name>
        <dbReference type="ChEBI" id="CHEBI:18420"/>
    </ligand>
</feature>
<dbReference type="InterPro" id="IPR001441">
    <property type="entry name" value="UPP_synth-like"/>
</dbReference>
<feature type="active site" description="Proton acceptor" evidence="2">
    <location>
        <position position="86"/>
    </location>
</feature>
<comment type="cofactor">
    <cofactor evidence="2">
        <name>Mg(2+)</name>
        <dbReference type="ChEBI" id="CHEBI:18420"/>
    </cofactor>
    <text evidence="2">Binds 2 magnesium ions per subunit.</text>
</comment>
<dbReference type="EMBL" id="LS483476">
    <property type="protein sequence ID" value="SQI60201.1"/>
    <property type="molecule type" value="Genomic_DNA"/>
</dbReference>
<dbReference type="Proteomes" id="UP000249134">
    <property type="component" value="Chromosome 1"/>
</dbReference>
<dbReference type="PANTHER" id="PTHR10291:SF0">
    <property type="entry name" value="DEHYDRODOLICHYL DIPHOSPHATE SYNTHASE 2"/>
    <property type="match status" value="1"/>
</dbReference>
<dbReference type="Pfam" id="PF01255">
    <property type="entry name" value="Prenyltransf"/>
    <property type="match status" value="1"/>
</dbReference>
<accession>A0A2X4WAN9</accession>
<feature type="binding site" evidence="2">
    <location>
        <position position="55"/>
    </location>
    <ligand>
        <name>substrate</name>
    </ligand>
</feature>
<dbReference type="PROSITE" id="PS01066">
    <property type="entry name" value="UPP_SYNTHASE"/>
    <property type="match status" value="1"/>
</dbReference>
<dbReference type="HAMAP" id="MF_01139">
    <property type="entry name" value="ISPT"/>
    <property type="match status" value="1"/>
</dbReference>
<gene>
    <name evidence="3" type="primary">uppS</name>
    <name evidence="3" type="ORF">NCTC4824_02636</name>
</gene>
<feature type="binding site" evidence="2">
    <location>
        <position position="38"/>
    </location>
    <ligand>
        <name>Mg(2+)</name>
        <dbReference type="ChEBI" id="CHEBI:18420"/>
    </ligand>
</feature>
<dbReference type="FunFam" id="3.40.1180.10:FF:000001">
    <property type="entry name" value="(2E,6E)-farnesyl-diphosphate-specific ditrans,polycis-undecaprenyl-diphosphate synthase"/>
    <property type="match status" value="1"/>
</dbReference>
<feature type="binding site" evidence="2">
    <location>
        <position position="206"/>
    </location>
    <ligand>
        <name>substrate</name>
    </ligand>
</feature>
<dbReference type="GO" id="GO:0030145">
    <property type="term" value="F:manganese ion binding"/>
    <property type="evidence" value="ECO:0007669"/>
    <property type="project" value="TreeGrafter"/>
</dbReference>
<dbReference type="RefSeq" id="WP_066139585.1">
    <property type="nucleotide sequence ID" value="NZ_CBCSGM010000001.1"/>
</dbReference>
<proteinExistence type="inferred from homology"/>
<dbReference type="GO" id="GO:0008834">
    <property type="term" value="F:ditrans,polycis-undecaprenyl-diphosphate synthase [(2E,6E)-farnesyl-diphosphate specific] activity"/>
    <property type="evidence" value="ECO:0007669"/>
    <property type="project" value="TreeGrafter"/>
</dbReference>
<dbReference type="PANTHER" id="PTHR10291">
    <property type="entry name" value="DEHYDRODOLICHYL DIPHOSPHATE SYNTHASE FAMILY MEMBER"/>
    <property type="match status" value="1"/>
</dbReference>
<organism evidence="3 4">
    <name type="scientific">Lederbergia lenta</name>
    <name type="common">Bacillus lentus</name>
    <dbReference type="NCBI Taxonomy" id="1467"/>
    <lineage>
        <taxon>Bacteria</taxon>
        <taxon>Bacillati</taxon>
        <taxon>Bacillota</taxon>
        <taxon>Bacilli</taxon>
        <taxon>Bacillales</taxon>
        <taxon>Bacillaceae</taxon>
        <taxon>Lederbergia</taxon>
    </lineage>
</organism>
<dbReference type="NCBIfam" id="TIGR00055">
    <property type="entry name" value="uppS"/>
    <property type="match status" value="1"/>
</dbReference>
<feature type="binding site" evidence="2">
    <location>
        <position position="89"/>
    </location>
    <ligand>
        <name>substrate</name>
    </ligand>
</feature>
<dbReference type="AlphaFoldDB" id="A0A2X4WAN9"/>
<feature type="binding site" evidence="2">
    <location>
        <position position="43"/>
    </location>
    <ligand>
        <name>substrate</name>
    </ligand>
</feature>
<dbReference type="KEGG" id="blen:NCTC4824_02636"/>
<feature type="binding site" evidence="2">
    <location>
        <position position="87"/>
    </location>
    <ligand>
        <name>substrate</name>
    </ligand>
</feature>
<name>A0A2X4WAN9_LEDLE</name>
<dbReference type="Gene3D" id="3.40.1180.10">
    <property type="entry name" value="Decaprenyl diphosphate synthase-like"/>
    <property type="match status" value="1"/>
</dbReference>
<feature type="binding site" evidence="2">
    <location>
        <begin position="212"/>
        <end position="214"/>
    </location>
    <ligand>
        <name>substrate</name>
    </ligand>
</feature>
<dbReference type="InterPro" id="IPR036424">
    <property type="entry name" value="UPP_synth-like_sf"/>
</dbReference>
<feature type="active site" evidence="2">
    <location>
        <position position="38"/>
    </location>
</feature>
<comment type="similarity">
    <text evidence="2">Belongs to the UPP synthase family.</text>
</comment>
<evidence type="ECO:0000313" key="3">
    <source>
        <dbReference type="EMBL" id="SQI60201.1"/>
    </source>
</evidence>
<sequence>MLKKMKFWKSSRTIMAEKDRVEFILQNQLPNHIAIIMDGNGRWAKKRALPRIAGHHEGMKVVKKITKLANRLGIKTLTLYAFSTENWKRPKQEVDYLMKLPEEFLSSFLPELNEENVQVCMMGYKEQLPLSTRNAVDKAIETTKDNTGLKLNFALNYGSRSEIIDAIKDISNDLKNGEITETDLNEDLFSSYLMTKELPEPDLLIRTSGELRLSNFMLWQLAYTELWFTDVLWPDFSEGHLLEAIEAFQSRSRRYGGIHKEEIRK</sequence>
<keyword evidence="2" id="KW-0479">Metal-binding</keyword>
<evidence type="ECO:0000313" key="4">
    <source>
        <dbReference type="Proteomes" id="UP000249134"/>
    </source>
</evidence>
<keyword evidence="2" id="KW-0460">Magnesium</keyword>
<evidence type="ECO:0000256" key="2">
    <source>
        <dbReference type="HAMAP-Rule" id="MF_01139"/>
    </source>
</evidence>
<comment type="subunit">
    <text evidence="2">Homodimer.</text>
</comment>
<keyword evidence="4" id="KW-1185">Reference proteome</keyword>
<comment type="function">
    <text evidence="2">Catalyzes the condensation of isopentenyl diphosphate (IPP) with allylic pyrophosphates generating different type of terpenoids.</text>
</comment>
<feature type="binding site" evidence="2">
    <location>
        <position position="51"/>
    </location>
    <ligand>
        <name>substrate</name>
    </ligand>
</feature>
<feature type="binding site" evidence="2">
    <location>
        <begin position="39"/>
        <end position="42"/>
    </location>
    <ligand>
        <name>substrate</name>
    </ligand>
</feature>
<dbReference type="EC" id="2.5.1.-" evidence="2"/>
<dbReference type="SUPFAM" id="SSF64005">
    <property type="entry name" value="Undecaprenyl diphosphate synthase"/>
    <property type="match status" value="1"/>
</dbReference>
<dbReference type="NCBIfam" id="NF011405">
    <property type="entry name" value="PRK14830.1"/>
    <property type="match status" value="1"/>
</dbReference>
<dbReference type="CDD" id="cd00475">
    <property type="entry name" value="Cis_IPPS"/>
    <property type="match status" value="1"/>
</dbReference>
<dbReference type="GO" id="GO:0005829">
    <property type="term" value="C:cytosol"/>
    <property type="evidence" value="ECO:0007669"/>
    <property type="project" value="TreeGrafter"/>
</dbReference>
<protein>
    <recommendedName>
        <fullName evidence="2">Isoprenyl transferase</fullName>
        <ecNumber evidence="2">2.5.1.-</ecNumber>
    </recommendedName>
</protein>
<dbReference type="InterPro" id="IPR018520">
    <property type="entry name" value="UPP_synth-like_CS"/>
</dbReference>
<dbReference type="STRING" id="1348624.GCA_001591545_01685"/>